<keyword evidence="2" id="KW-0012">Acyltransferase</keyword>
<dbReference type="Pfam" id="PF00583">
    <property type="entry name" value="Acetyltransf_1"/>
    <property type="match status" value="1"/>
</dbReference>
<evidence type="ECO:0000259" key="3">
    <source>
        <dbReference type="PROSITE" id="PS51186"/>
    </source>
</evidence>
<organism evidence="4">
    <name type="scientific">Lotharella oceanica</name>
    <dbReference type="NCBI Taxonomy" id="641309"/>
    <lineage>
        <taxon>Eukaryota</taxon>
        <taxon>Sar</taxon>
        <taxon>Rhizaria</taxon>
        <taxon>Cercozoa</taxon>
        <taxon>Chlorarachniophyceae</taxon>
        <taxon>Lotharella</taxon>
    </lineage>
</organism>
<keyword evidence="1" id="KW-0808">Transferase</keyword>
<dbReference type="InterPro" id="IPR016181">
    <property type="entry name" value="Acyl_CoA_acyltransferase"/>
</dbReference>
<dbReference type="PROSITE" id="PS51186">
    <property type="entry name" value="GNAT"/>
    <property type="match status" value="1"/>
</dbReference>
<evidence type="ECO:0000256" key="1">
    <source>
        <dbReference type="ARBA" id="ARBA00022679"/>
    </source>
</evidence>
<accession>A0A7S2XCU0</accession>
<evidence type="ECO:0000313" key="4">
    <source>
        <dbReference type="EMBL" id="CAD9769659.1"/>
    </source>
</evidence>
<protein>
    <recommendedName>
        <fullName evidence="3">N-acetyltransferase domain-containing protein</fullName>
    </recommendedName>
</protein>
<evidence type="ECO:0000256" key="2">
    <source>
        <dbReference type="ARBA" id="ARBA00023315"/>
    </source>
</evidence>
<proteinExistence type="predicted"/>
<name>A0A7S2XCU0_9EUKA</name>
<reference evidence="4" key="1">
    <citation type="submission" date="2021-01" db="EMBL/GenBank/DDBJ databases">
        <authorList>
            <person name="Corre E."/>
            <person name="Pelletier E."/>
            <person name="Niang G."/>
            <person name="Scheremetjew M."/>
            <person name="Finn R."/>
            <person name="Kale V."/>
            <person name="Holt S."/>
            <person name="Cochrane G."/>
            <person name="Meng A."/>
            <person name="Brown T."/>
            <person name="Cohen L."/>
        </authorList>
    </citation>
    <scope>NUCLEOTIDE SEQUENCE</scope>
    <source>
        <strain evidence="4">CCMP622</strain>
    </source>
</reference>
<sequence length="131" mass="14639">MCLHGMPCELHTPEKGEAYVDWIAVLPRARGKGVGTKLMAWCEEVAMAKGATRMTLGVINGNPAIRLYERIGYVKQTQSGSDRCWTCLFMCLCFGRPYGCCHPEWGGMMMEKPMLHDEEGRSSVNLNHANI</sequence>
<feature type="domain" description="N-acetyltransferase" evidence="3">
    <location>
        <begin position="1"/>
        <end position="115"/>
    </location>
</feature>
<dbReference type="GO" id="GO:0016747">
    <property type="term" value="F:acyltransferase activity, transferring groups other than amino-acyl groups"/>
    <property type="evidence" value="ECO:0007669"/>
    <property type="project" value="InterPro"/>
</dbReference>
<dbReference type="EMBL" id="HBHP01021922">
    <property type="protein sequence ID" value="CAD9769659.1"/>
    <property type="molecule type" value="Transcribed_RNA"/>
</dbReference>
<dbReference type="PANTHER" id="PTHR43420">
    <property type="entry name" value="ACETYLTRANSFERASE"/>
    <property type="match status" value="1"/>
</dbReference>
<dbReference type="Gene3D" id="3.40.630.30">
    <property type="match status" value="1"/>
</dbReference>
<dbReference type="InterPro" id="IPR000182">
    <property type="entry name" value="GNAT_dom"/>
</dbReference>
<gene>
    <name evidence="4" type="ORF">LSP00402_LOCUS13642</name>
</gene>
<dbReference type="CDD" id="cd04301">
    <property type="entry name" value="NAT_SF"/>
    <property type="match status" value="1"/>
</dbReference>
<dbReference type="SUPFAM" id="SSF55729">
    <property type="entry name" value="Acyl-CoA N-acyltransferases (Nat)"/>
    <property type="match status" value="1"/>
</dbReference>
<dbReference type="InterPro" id="IPR050680">
    <property type="entry name" value="YpeA/RimI_acetyltransf"/>
</dbReference>
<dbReference type="AlphaFoldDB" id="A0A7S2XCU0"/>